<evidence type="ECO:0000256" key="1">
    <source>
        <dbReference type="ARBA" id="ARBA00004123"/>
    </source>
</evidence>
<comment type="caution">
    <text evidence="6">The sequence shown here is derived from an EMBL/GenBank/DDBJ whole genome shotgun (WGS) entry which is preliminary data.</text>
</comment>
<dbReference type="AlphaFoldDB" id="A0A6L5B9Y2"/>
<evidence type="ECO:0000313" key="7">
    <source>
        <dbReference type="Proteomes" id="UP000593563"/>
    </source>
</evidence>
<evidence type="ECO:0000256" key="2">
    <source>
        <dbReference type="ARBA" id="ARBA00023015"/>
    </source>
</evidence>
<accession>A0A6L5B9Y2</accession>
<keyword evidence="2" id="KW-0805">Transcription regulation</keyword>
<keyword evidence="5" id="KW-0539">Nucleus</keyword>
<evidence type="ECO:0008006" key="8">
    <source>
        <dbReference type="Google" id="ProtNLM"/>
    </source>
</evidence>
<evidence type="ECO:0000256" key="5">
    <source>
        <dbReference type="ARBA" id="ARBA00023242"/>
    </source>
</evidence>
<dbReference type="Gene3D" id="2.40.330.10">
    <property type="entry name" value="DNA-binding pseudobarrel domain"/>
    <property type="match status" value="1"/>
</dbReference>
<reference evidence="6" key="1">
    <citation type="submission" date="2020-01" db="EMBL/GenBank/DDBJ databases">
        <title>The Celery Genome Sequence Reveals Sequential Paleo-tetraploidization, Resistance Gene Elimination, Karyotype Evolution, and Functional Innovation in Apiales.</title>
        <authorList>
            <person name="Song X."/>
        </authorList>
    </citation>
    <scope>NUCLEOTIDE SEQUENCE</scope>
    <source>
        <tissue evidence="6">Leaf</tissue>
    </source>
</reference>
<dbReference type="GO" id="GO:0005634">
    <property type="term" value="C:nucleus"/>
    <property type="evidence" value="ECO:0007669"/>
    <property type="project" value="UniProtKB-SubCell"/>
</dbReference>
<sequence>MKIINPREIATSCNNIVISFLCNNSSREFKFGKLKLCPSFVEEYRNVIPLQIYLEVPTGRIWKTLFSRLSYCIQDLEDLMSYYGVTPYHRFILKYAGGEIFEIQSGDLQSEYRYQVLSDEACKHMKLGVNVHSLSIGFHGNMHIVNLKRRNGTVYFDNNWYQFLKSASVVVGDICIFQRTQKHATYRIAVLSTKLIDCYDYFKALPNDIKHGWKWFKILNSKTSETGELEVPRLFSLRFGKEINENINTVNIKWGSVLGKVQHFNKLNFWFRKAYSEVVSFS</sequence>
<keyword evidence="4" id="KW-0804">Transcription</keyword>
<evidence type="ECO:0000256" key="4">
    <source>
        <dbReference type="ARBA" id="ARBA00023163"/>
    </source>
</evidence>
<evidence type="ECO:0000256" key="3">
    <source>
        <dbReference type="ARBA" id="ARBA00023125"/>
    </source>
</evidence>
<organism evidence="6 7">
    <name type="scientific">Apium graveolens</name>
    <name type="common">Celery</name>
    <dbReference type="NCBI Taxonomy" id="4045"/>
    <lineage>
        <taxon>Eukaryota</taxon>
        <taxon>Viridiplantae</taxon>
        <taxon>Streptophyta</taxon>
        <taxon>Embryophyta</taxon>
        <taxon>Tracheophyta</taxon>
        <taxon>Spermatophyta</taxon>
        <taxon>Magnoliopsida</taxon>
        <taxon>eudicotyledons</taxon>
        <taxon>Gunneridae</taxon>
        <taxon>Pentapetalae</taxon>
        <taxon>asterids</taxon>
        <taxon>campanulids</taxon>
        <taxon>Apiales</taxon>
        <taxon>Apiaceae</taxon>
        <taxon>Apioideae</taxon>
        <taxon>apioid superclade</taxon>
        <taxon>Apieae</taxon>
        <taxon>Apium</taxon>
    </lineage>
</organism>
<gene>
    <name evidence="6" type="ORF">AG4045_003087</name>
</gene>
<dbReference type="InterPro" id="IPR015300">
    <property type="entry name" value="DNA-bd_pseudobarrel_sf"/>
</dbReference>
<proteinExistence type="predicted"/>
<keyword evidence="3" id="KW-0238">DNA-binding</keyword>
<dbReference type="Proteomes" id="UP000593563">
    <property type="component" value="Unassembled WGS sequence"/>
</dbReference>
<dbReference type="SUPFAM" id="SSF101936">
    <property type="entry name" value="DNA-binding pseudobarrel domain"/>
    <property type="match status" value="1"/>
</dbReference>
<dbReference type="EMBL" id="WRXP01003306">
    <property type="protein sequence ID" value="KAF1001657.1"/>
    <property type="molecule type" value="Genomic_DNA"/>
</dbReference>
<dbReference type="GO" id="GO:0003677">
    <property type="term" value="F:DNA binding"/>
    <property type="evidence" value="ECO:0007669"/>
    <property type="project" value="UniProtKB-KW"/>
</dbReference>
<evidence type="ECO:0000313" key="6">
    <source>
        <dbReference type="EMBL" id="KAF1001657.1"/>
    </source>
</evidence>
<protein>
    <recommendedName>
        <fullName evidence="8">TF-B3 domain-containing protein</fullName>
    </recommendedName>
</protein>
<keyword evidence="7" id="KW-1185">Reference proteome</keyword>
<name>A0A6L5B9Y2_APIGR</name>
<comment type="subcellular location">
    <subcellularLocation>
        <location evidence="1">Nucleus</location>
    </subcellularLocation>
</comment>